<dbReference type="Proteomes" id="UP000827721">
    <property type="component" value="Unassembled WGS sequence"/>
</dbReference>
<feature type="compositionally biased region" description="Basic and acidic residues" evidence="1">
    <location>
        <begin position="247"/>
        <end position="262"/>
    </location>
</feature>
<feature type="region of interest" description="Disordered" evidence="1">
    <location>
        <begin position="209"/>
        <end position="233"/>
    </location>
</feature>
<gene>
    <name evidence="2" type="ORF">JRO89_XS12G0222500</name>
</gene>
<keyword evidence="3" id="KW-1185">Reference proteome</keyword>
<feature type="region of interest" description="Disordered" evidence="1">
    <location>
        <begin position="247"/>
        <end position="330"/>
    </location>
</feature>
<protein>
    <submittedName>
        <fullName evidence="2">Uncharacterized protein</fullName>
    </submittedName>
</protein>
<feature type="region of interest" description="Disordered" evidence="1">
    <location>
        <begin position="56"/>
        <end position="91"/>
    </location>
</feature>
<feature type="region of interest" description="Disordered" evidence="1">
    <location>
        <begin position="1"/>
        <end position="38"/>
    </location>
</feature>
<proteinExistence type="predicted"/>
<dbReference type="EMBL" id="JAFEMO010000012">
    <property type="protein sequence ID" value="KAH7554478.1"/>
    <property type="molecule type" value="Genomic_DNA"/>
</dbReference>
<comment type="caution">
    <text evidence="2">The sequence shown here is derived from an EMBL/GenBank/DDBJ whole genome shotgun (WGS) entry which is preliminary data.</text>
</comment>
<name>A0ABQ8HDC1_9ROSI</name>
<accession>A0ABQ8HDC1</accession>
<evidence type="ECO:0000313" key="2">
    <source>
        <dbReference type="EMBL" id="KAH7554478.1"/>
    </source>
</evidence>
<feature type="compositionally biased region" description="Polar residues" evidence="1">
    <location>
        <begin position="297"/>
        <end position="311"/>
    </location>
</feature>
<sequence length="345" mass="38176">MNFEHGNGNKCFEVNDSDADSNTQGNDSPPSFSSSDSSQDFILDLNILNDKICSFKQDSPVPQGPNWTPEFAGQAPQSSSNTLMADHPKGYDPKRIPSAVFASRSPTPVEWSCASNESLFSIQLGNSSFSRDQVFMLYKSGELSKLDESIKLYKSGELSKLDESIKLAKRNDSIKLYKPDEPFIVGMPEQPPVHVNVQPSLPVVTEAENIDGKSEDEMEKDSEETHESAYSQKVVIVEIVEDHRQEKMPSIEDVHASCRSDESPNSTKSFAFPLLAGGLGGSSSVNMEVEREENVKENQPSTHKPQEQPSKQFEEPVQPPSPEAVPTRSAARRCFSCFCCFSHCR</sequence>
<feature type="compositionally biased region" description="Low complexity" evidence="1">
    <location>
        <begin position="27"/>
        <end position="38"/>
    </location>
</feature>
<organism evidence="2 3">
    <name type="scientific">Xanthoceras sorbifolium</name>
    <dbReference type="NCBI Taxonomy" id="99658"/>
    <lineage>
        <taxon>Eukaryota</taxon>
        <taxon>Viridiplantae</taxon>
        <taxon>Streptophyta</taxon>
        <taxon>Embryophyta</taxon>
        <taxon>Tracheophyta</taxon>
        <taxon>Spermatophyta</taxon>
        <taxon>Magnoliopsida</taxon>
        <taxon>eudicotyledons</taxon>
        <taxon>Gunneridae</taxon>
        <taxon>Pentapetalae</taxon>
        <taxon>rosids</taxon>
        <taxon>malvids</taxon>
        <taxon>Sapindales</taxon>
        <taxon>Sapindaceae</taxon>
        <taxon>Xanthoceroideae</taxon>
        <taxon>Xanthoceras</taxon>
    </lineage>
</organism>
<evidence type="ECO:0000313" key="3">
    <source>
        <dbReference type="Proteomes" id="UP000827721"/>
    </source>
</evidence>
<reference evidence="2 3" key="1">
    <citation type="submission" date="2021-02" db="EMBL/GenBank/DDBJ databases">
        <title>Plant Genome Project.</title>
        <authorList>
            <person name="Zhang R.-G."/>
        </authorList>
    </citation>
    <scope>NUCLEOTIDE SEQUENCE [LARGE SCALE GENOMIC DNA]</scope>
    <source>
        <tissue evidence="2">Leaves</tissue>
    </source>
</reference>
<evidence type="ECO:0000256" key="1">
    <source>
        <dbReference type="SAM" id="MobiDB-lite"/>
    </source>
</evidence>
<dbReference type="PANTHER" id="PTHR33673:SF36">
    <property type="entry name" value="MYB-LIKE PROTEIN Q"/>
    <property type="match status" value="1"/>
</dbReference>
<dbReference type="PANTHER" id="PTHR33673">
    <property type="entry name" value="SUPPRESSOR SRP40-LIKE PROTEIN"/>
    <property type="match status" value="1"/>
</dbReference>